<dbReference type="PANTHER" id="PTHR43045">
    <property type="entry name" value="SHIKIMATE TRANSPORTER"/>
    <property type="match status" value="1"/>
</dbReference>
<evidence type="ECO:0000313" key="9">
    <source>
        <dbReference type="EMBL" id="MEJ2867718.1"/>
    </source>
</evidence>
<dbReference type="Pfam" id="PF00083">
    <property type="entry name" value="Sugar_tr"/>
    <property type="match status" value="1"/>
</dbReference>
<evidence type="ECO:0000256" key="4">
    <source>
        <dbReference type="ARBA" id="ARBA00022692"/>
    </source>
</evidence>
<dbReference type="Pfam" id="PF07690">
    <property type="entry name" value="MFS_1"/>
    <property type="match status" value="1"/>
</dbReference>
<feature type="domain" description="Major facilitator superfamily (MFS) profile" evidence="8">
    <location>
        <begin position="19"/>
        <end position="430"/>
    </location>
</feature>
<name>A0ABU8MLA4_9PSEU</name>
<dbReference type="CDD" id="cd17369">
    <property type="entry name" value="MFS_ShiA_like"/>
    <property type="match status" value="1"/>
</dbReference>
<feature type="transmembrane region" description="Helical" evidence="7">
    <location>
        <begin position="21"/>
        <end position="45"/>
    </location>
</feature>
<organism evidence="9 10">
    <name type="scientific">Actinomycetospora aurantiaca</name>
    <dbReference type="NCBI Taxonomy" id="3129233"/>
    <lineage>
        <taxon>Bacteria</taxon>
        <taxon>Bacillati</taxon>
        <taxon>Actinomycetota</taxon>
        <taxon>Actinomycetes</taxon>
        <taxon>Pseudonocardiales</taxon>
        <taxon>Pseudonocardiaceae</taxon>
        <taxon>Actinomycetospora</taxon>
    </lineage>
</organism>
<reference evidence="9 10" key="1">
    <citation type="submission" date="2024-03" db="EMBL/GenBank/DDBJ databases">
        <title>Actinomycetospora sp. OC33-EN08, a novel actinomycete isolated from wild orchid (Aerides multiflora).</title>
        <authorList>
            <person name="Suriyachadkun C."/>
        </authorList>
    </citation>
    <scope>NUCLEOTIDE SEQUENCE [LARGE SCALE GENOMIC DNA]</scope>
    <source>
        <strain evidence="9 10">OC33-EN08</strain>
    </source>
</reference>
<feature type="transmembrane region" description="Helical" evidence="7">
    <location>
        <begin position="116"/>
        <end position="136"/>
    </location>
</feature>
<dbReference type="Proteomes" id="UP001385809">
    <property type="component" value="Unassembled WGS sequence"/>
</dbReference>
<evidence type="ECO:0000256" key="6">
    <source>
        <dbReference type="ARBA" id="ARBA00023136"/>
    </source>
</evidence>
<feature type="transmembrane region" description="Helical" evidence="7">
    <location>
        <begin position="192"/>
        <end position="211"/>
    </location>
</feature>
<keyword evidence="5 7" id="KW-1133">Transmembrane helix</keyword>
<dbReference type="Gene3D" id="1.20.1250.20">
    <property type="entry name" value="MFS general substrate transporter like domains"/>
    <property type="match status" value="2"/>
</dbReference>
<evidence type="ECO:0000256" key="7">
    <source>
        <dbReference type="SAM" id="Phobius"/>
    </source>
</evidence>
<dbReference type="InterPro" id="IPR036259">
    <property type="entry name" value="MFS_trans_sf"/>
</dbReference>
<feature type="transmembrane region" description="Helical" evidence="7">
    <location>
        <begin position="258"/>
        <end position="276"/>
    </location>
</feature>
<accession>A0ABU8MLA4</accession>
<dbReference type="PANTHER" id="PTHR43045:SF1">
    <property type="entry name" value="SHIKIMATE TRANSPORTER"/>
    <property type="match status" value="1"/>
</dbReference>
<feature type="transmembrane region" description="Helical" evidence="7">
    <location>
        <begin position="157"/>
        <end position="180"/>
    </location>
</feature>
<feature type="transmembrane region" description="Helical" evidence="7">
    <location>
        <begin position="336"/>
        <end position="356"/>
    </location>
</feature>
<evidence type="ECO:0000256" key="2">
    <source>
        <dbReference type="ARBA" id="ARBA00022448"/>
    </source>
</evidence>
<dbReference type="InterPro" id="IPR011701">
    <property type="entry name" value="MFS"/>
</dbReference>
<feature type="transmembrane region" description="Helical" evidence="7">
    <location>
        <begin position="377"/>
        <end position="398"/>
    </location>
</feature>
<keyword evidence="2" id="KW-0813">Transport</keyword>
<feature type="transmembrane region" description="Helical" evidence="7">
    <location>
        <begin position="282"/>
        <end position="300"/>
    </location>
</feature>
<gene>
    <name evidence="9" type="ORF">WCD74_08085</name>
</gene>
<keyword evidence="3" id="KW-1003">Cell membrane</keyword>
<proteinExistence type="predicted"/>
<feature type="transmembrane region" description="Helical" evidence="7">
    <location>
        <begin position="92"/>
        <end position="110"/>
    </location>
</feature>
<dbReference type="InterPro" id="IPR005828">
    <property type="entry name" value="MFS_sugar_transport-like"/>
</dbReference>
<sequence length="445" mass="47424">MHPAPNARPEPTAKETRRVASATLIGTSIEWFDFFVYGAAAALVFNKVFFPTANPLTGTLLALSTFGVGFVARPFGGVVFAHFGDRIGRKSMLVLSVLMMGGGTFVVGLLPTYEAIGVAAPILLVVLRIIQGIGLGGEWGAAAVMAVEYAPPHRRGFFGSFPQIGVPAGMLTANVSLLAMSALMSDAAFVSWGWRVPFLASIVLVVVGIAIRLKVAESPVFEAAKQEGRIERQPVLAVLRRQPLNVLRAAGLRFAENSTFYIHTTFVLTYGTVVLGMARGDLLIAVIVASAIGLLTIPFYGWAADRFGRRSVVLWGSFVLLAMSWPYFWALDTRSLPLIVLATVIAVNVGNSAVYAPQPAYFSELFEPEVRYSGASIGAQGASVFAGGLAPVIATALLDATGGYDWIAIYMSAMVLITIVTAFLSPDPYKDSLKQARSEPVAAVR</sequence>
<keyword evidence="6 7" id="KW-0472">Membrane</keyword>
<evidence type="ECO:0000256" key="1">
    <source>
        <dbReference type="ARBA" id="ARBA00004651"/>
    </source>
</evidence>
<comment type="caution">
    <text evidence="9">The sequence shown here is derived from an EMBL/GenBank/DDBJ whole genome shotgun (WGS) entry which is preliminary data.</text>
</comment>
<dbReference type="SUPFAM" id="SSF103473">
    <property type="entry name" value="MFS general substrate transporter"/>
    <property type="match status" value="1"/>
</dbReference>
<dbReference type="InterPro" id="IPR020846">
    <property type="entry name" value="MFS_dom"/>
</dbReference>
<evidence type="ECO:0000256" key="5">
    <source>
        <dbReference type="ARBA" id="ARBA00022989"/>
    </source>
</evidence>
<evidence type="ECO:0000259" key="8">
    <source>
        <dbReference type="PROSITE" id="PS50850"/>
    </source>
</evidence>
<feature type="transmembrane region" description="Helical" evidence="7">
    <location>
        <begin position="404"/>
        <end position="424"/>
    </location>
</feature>
<evidence type="ECO:0000313" key="10">
    <source>
        <dbReference type="Proteomes" id="UP001385809"/>
    </source>
</evidence>
<evidence type="ECO:0000256" key="3">
    <source>
        <dbReference type="ARBA" id="ARBA00022475"/>
    </source>
</evidence>
<keyword evidence="4 7" id="KW-0812">Transmembrane</keyword>
<dbReference type="RefSeq" id="WP_337694329.1">
    <property type="nucleotide sequence ID" value="NZ_JBBEGN010000003.1"/>
</dbReference>
<dbReference type="EMBL" id="JBBEGN010000003">
    <property type="protein sequence ID" value="MEJ2867718.1"/>
    <property type="molecule type" value="Genomic_DNA"/>
</dbReference>
<feature type="transmembrane region" description="Helical" evidence="7">
    <location>
        <begin position="57"/>
        <end position="80"/>
    </location>
</feature>
<comment type="subcellular location">
    <subcellularLocation>
        <location evidence="1">Cell membrane</location>
        <topology evidence="1">Multi-pass membrane protein</topology>
    </subcellularLocation>
</comment>
<keyword evidence="10" id="KW-1185">Reference proteome</keyword>
<feature type="transmembrane region" description="Helical" evidence="7">
    <location>
        <begin position="312"/>
        <end position="330"/>
    </location>
</feature>
<protein>
    <submittedName>
        <fullName evidence="9">MFS transporter</fullName>
    </submittedName>
</protein>
<dbReference type="PROSITE" id="PS50850">
    <property type="entry name" value="MFS"/>
    <property type="match status" value="1"/>
</dbReference>